<reference evidence="2" key="1">
    <citation type="journal article" date="2015" name="J. Biotechnol.">
        <title>Complete genome sequence of Haloferax gibbonsii strain ARA6, a potential producer of polyhydroxyalkanoates and halocins isolated from Araruama, Rio de Janeiro, Brasil.</title>
        <authorList>
            <person name="Pinto L.H."/>
            <person name="D'Alincourt Carvalho-Assef A.P."/>
            <person name="Vieira R.P."/>
            <person name="Clementino M.M."/>
            <person name="Albano R.M."/>
        </authorList>
    </citation>
    <scope>NUCLEOTIDE SEQUENCE [LARGE SCALE GENOMIC DNA]</scope>
    <source>
        <strain evidence="2">ARA6</strain>
    </source>
</reference>
<dbReference type="Proteomes" id="UP000066124">
    <property type="component" value="Chromosome"/>
</dbReference>
<evidence type="ECO:0000313" key="1">
    <source>
        <dbReference type="EMBL" id="AKU07669.1"/>
    </source>
</evidence>
<name>A0A0K1ITB2_HALGI</name>
<accession>A0A0K1ITB2</accession>
<dbReference type="AlphaFoldDB" id="A0A0K1ITB2"/>
<dbReference type="KEGG" id="hgi:ABY42_07880"/>
<sequence>MTVRANHLLGRRLVELTVSNFECDAALRLHDRTRGRVPATVVLPTRYEPPSRERRGCRSVMLT</sequence>
<dbReference type="EMBL" id="CP011947">
    <property type="protein sequence ID" value="AKU07669.1"/>
    <property type="molecule type" value="Genomic_DNA"/>
</dbReference>
<gene>
    <name evidence="1" type="ORF">ABY42_07880</name>
</gene>
<proteinExistence type="predicted"/>
<evidence type="ECO:0000313" key="2">
    <source>
        <dbReference type="Proteomes" id="UP000066124"/>
    </source>
</evidence>
<organism evidence="1 2">
    <name type="scientific">Haloferax gibbonsii</name>
    <dbReference type="NCBI Taxonomy" id="35746"/>
    <lineage>
        <taxon>Archaea</taxon>
        <taxon>Methanobacteriati</taxon>
        <taxon>Methanobacteriota</taxon>
        <taxon>Stenosarchaea group</taxon>
        <taxon>Halobacteria</taxon>
        <taxon>Halobacteriales</taxon>
        <taxon>Haloferacaceae</taxon>
        <taxon>Haloferax</taxon>
    </lineage>
</organism>
<protein>
    <submittedName>
        <fullName evidence="1">Uncharacterized protein</fullName>
    </submittedName>
</protein>